<feature type="compositionally biased region" description="Polar residues" evidence="5">
    <location>
        <begin position="3415"/>
        <end position="3434"/>
    </location>
</feature>
<dbReference type="STRING" id="6185.A0A095BVD5"/>
<feature type="compositionally biased region" description="Low complexity" evidence="5">
    <location>
        <begin position="3868"/>
        <end position="3889"/>
    </location>
</feature>
<keyword evidence="2 4" id="KW-0863">Zinc-finger</keyword>
<dbReference type="InterPro" id="IPR052957">
    <property type="entry name" value="Auxin_embryo_med"/>
</dbReference>
<feature type="region of interest" description="Disordered" evidence="5">
    <location>
        <begin position="3868"/>
        <end position="3895"/>
    </location>
</feature>
<feature type="compositionally biased region" description="Basic residues" evidence="5">
    <location>
        <begin position="3340"/>
        <end position="3355"/>
    </location>
</feature>
<dbReference type="InterPro" id="IPR001841">
    <property type="entry name" value="Znf_RING"/>
</dbReference>
<evidence type="ECO:0000256" key="5">
    <source>
        <dbReference type="SAM" id="MobiDB-lite"/>
    </source>
</evidence>
<dbReference type="PANTHER" id="PTHR32387:SF0">
    <property type="entry name" value="PROTEIN NO VEIN"/>
    <property type="match status" value="1"/>
</dbReference>
<dbReference type="CDD" id="cd16508">
    <property type="entry name" value="RING-HC_HAKAI-like"/>
    <property type="match status" value="1"/>
</dbReference>
<accession>A0A095BVD5</accession>
<dbReference type="Pfam" id="PF25794">
    <property type="entry name" value="SACS"/>
    <property type="match status" value="1"/>
</dbReference>
<dbReference type="PROSITE" id="PS00518">
    <property type="entry name" value="ZF_RING_1"/>
    <property type="match status" value="1"/>
</dbReference>
<dbReference type="InterPro" id="IPR017907">
    <property type="entry name" value="Znf_RING_CS"/>
</dbReference>
<feature type="compositionally biased region" description="Basic residues" evidence="5">
    <location>
        <begin position="3364"/>
        <end position="3381"/>
    </location>
</feature>
<dbReference type="SUPFAM" id="SSF55874">
    <property type="entry name" value="ATPase domain of HSP90 chaperone/DNA topoisomerase II/histidine kinase"/>
    <property type="match status" value="1"/>
</dbReference>
<dbReference type="Pfam" id="PF18408">
    <property type="entry name" value="zf_Hakai"/>
    <property type="match status" value="1"/>
</dbReference>
<sequence>MPFPEPIPSYFDLQPSSGPSYQFRSVEDVNNIVQMLLWKVSQEQRYTGVGCIQEELFRHYPSAINFITSIRMNADCIPRLAEHKKLIQRVNTLLWAYATTRNVVTLADMEQLIQLEAPNDYRLLGPIVSLPAALEILQVSEFDQHIVACFTTGFTNQALKMCTEDVLEELKTCICKNRYRLPTTVSRGSVYSWWESVFTNHMLGVLDNVRVVQHSNQYQKLNQLAKYGIRIKGFSHLVQYVYIITLSLKVINLALLVFVQLRTLSFALWFITKFSNEIHTSLEITNNLRPENLNKAARLAQDQLDNDIRQLYKDFTSSLVSKSALKSYRSMKPVNVLKHLATCATQLHAELQNWAEERSLVWPKGHLDSLLVFGQFMQRIAATGPFRTLVHLLILLFNTESMNIKELLTRIVSSVRKADRVLESSSQPTAADDTELIDLTVNSDDELCEISTKLDDAITTKYPELTEIVDKFNDLLRQQQQHEEEGNVVNQSNNLWLSLASLEREIFPQVIGQNSPSLLSLLAEAINDGVNNVNLFPVNVTDIRKDKIRDENIYNESSPGKASVLHEESSTSRDIDPGLVFDFVQKLTCISSRSKEELCKLVCENLRIIHTSKLEQLIESILSQIMDDHEINKVKPLVYHHHVHLPNILTMEETQQSISLQSSSSDIISRLLTQRECVLSFLSACPSLMDLEAWSQWYQDCLFYDRWGSLDSFLIEAGAEQVCDQFNLLAIRILPFDGAVVGNNSQLLRLTAHPSSNDLKDALEKWRYNRDSLTIRLVGDYLIGSVIKANKSDISLMNNNVSSINYSLLHIFFHDELLSLNTFIDENNSQLNRIYLISAIGSIGYQLKWPAYIKYFEENRFKLIDNPTTVTMMNIDQMKNIDMNCQLSTISILPSSLSETQFISENVDNNDSNQISTCSKLMENNEDIATNVSIQSNDVNTNASDICKSTIHLDKNMTIADSKNLSSDRHQFIEEIRRREFGVGVELSEEATDLIQRVEGKLSRSLVQLSEELYGLPGHFLLELIQNADDNTYGINDVPTLQLQLSTISTINNECNSNTNDQKFSLLVMNNESVGFTEHDMSALCDIGQSTKVTQRDAKIGRKGIGFKSVFNITDTPEVHSNGFHVRFHRQSKCTKYTSQTPPSLILIPEWCDNEQLMRSQDYSNEIPSWCKTLFILPLNSETLINRSTRIVQSPALYITQLVQTTLHPSLMLFLRRLQCLRFSSMESNIYWSVKRTIKTLSSSISGKTQYITEMITVHETQCNLSSDGETNTIYKWFCFKEIIPVDYKEPNKNLPSQTEISLAISLNDSDNLQPCPIFSYLPIRSVGFRFFINADFDLTSSREDVDSTSAWNRWLVGKIPNIFSDMIECIEKLPESCFTIDLDSSQSNDNLGYTRIELIGRIISCLPYNLSFSSSTAAGCLTNRSITSSSSSISTTITNDNVFFGLPNQLRAKLSNLAWLPGIQRTVDCLPNIDSCKYVIASRLLVVPTLLSSTSSSSMLIEKECSHSSEETNSITSSNHSELILLHLLIDYLQIYEPHPELLVFPSHHRRLSMKPVEVEDTVKDMTNDNEIIDKHQSTDYLIDRIRIDALHWLGAQTISVESLLNLATNLKPEDINRPGLLSVLMSSFDACLTTYNTPTSKWSSQISLSSKPSIAVSRRRLLTALQHLPIFPLTDGQCIRLNDKQKHVWSNDIHPVVLLPPCPSEIASMLIGITYDDYIQLIEKLGPLIEPDAFQSNQINYHKDYSTLLTDQSPIGLGLQIAYPSIVFTKWIIPYLKVKQSNDNFMNVSMIQMNWYITVAQFYTSIHFNKSHYQIENINEFSTILPIVVSNKFGENSILPALCDYYENGLQRDQPIILPPATFTIASSLCSSNGTMELSSSSSSSSVNMDRNFMEQLEVDLFTFLIEQINDSDCVCTLLSVHKIKYFYQVSGTTLTSVKTSKHDVTSSSILKDAISLPINHRLQKSITDALHKQGLTLSIMNTPLINNSTIYLIEDYTSPGIDLLLTCIARLQGKLMGKEMAERLSCLLHDNWSSYSPVQSALFTRIKSQNDSLDKLDSSANDELPTTIITTNDTLHYLDYSSWLYKLRETVWLPIESTTLTTSSYQLMCPIDSRMIYSPSAFYQIQLQNTQLFKLLKDTCYIWSPGSYILSNPLNSQFTKSIGLINQPDRSTFEALMKCLGEKVRDNSIDSVHLTPDLMLFIYRTAVQYYLHDVVGDYSRTIDSSTEHSLIDWLRLVFANPTYPCILVQCPNTMITRKPMHKRPRSDTTTVNTDNIDLYESNVYKCPVCEAMSKSSTSMKTVPGKRRQRSNVDIDISGCSSDEVDQSTPAYHLVDIDVVCWESVVIDNHLLNSKYLNDNCSSGLGNNNSVHNTEDEEEDTVEYFNDQCILVNCIMSDGNEQPYIPVKTINRPRVFVLSKCYGSESRQFFIEKLGLPSTSTIDEVLALRPNLPIITHHNNDNTDYRTYSIYNKSLYEFNKKLSHWYSLLDYCLYEEYFTEYRLHNRTEINIYQNNKSINDNKQKTNQTTNNLINIDIELNKSTQLNYIKQFPIILDSFGQWHKPCDIVTLTSTSTNDDEDDNSDDTTNHQSNKLYLFAWSKPIHARLIHEMNWKQWNASKNNVDGNNVSFNPIFRIMAHSLNCLNARYTGSSLKMSPFSTKSVFTSTSFLLDQLTSSSSSSVQYYCREGTVIDHVSELSIKHHYHHQVNTINYYSNPTSSFKTDTFMIPCRALDMFLKGLMRLILLWWCSTIHSSSNTTNYHTNTSENSIDQTIVNGILESKEINAFLVDHLHIALSFNNTSLYSKILSNTGIDLSKRFIGCLLNGKLFLDSTLGANIFANLSQIQPDHGTQLIYLLLGSMNDPLLKHSIGFDSIDNSLLSQIIDFICPYGGLKKISLTQFIQGFINLALSIQTDITVFINQPHLNSTFLSQLENYLVSHGVKQRKAKHELHLLCPPLLPPSSTLTSKVVECYQNNQTTDSSVSSISTNSDDNIVLTSQSINNNQPLISVNSFEVIPSKSSTFTTTTTNRQSTRSDTTLSAMQENLKTRLNRMLVNTTDKSTNIGRIGELYIYHTFIDYIHRIQIHHNNFDEMTSCEFPTGHPLLGIGRLIRCNWCNSDVESMKPYDFEVDVQVECDANKWDNLIENLKDEINNNIVRIIRRPSQQQDSTSSETSGLLSVGPIFIEVKSTMDSTNLHSNNSETNLNSGTDLFEFSLPEILCASQQGWRYHLLRVIWKNDYSQDFCQMRIASAPTVIHIPDLSNVLRQKSVNIRLCLALLRNNKNGFRQLAMVCSPGSQRSVSRSTARTHSASRSRSRSGSIRRSYTHSNRSRSGTRSFSRRSSHSRRSTRSKSHSNYSRSHSGSRRSRSWSRSRSRSHGRSAYSSRSRSASRSRSRSYRSRRKSFFRSRTRSCSYHSVRSRSHSPNSRNVSPSAKCVKDPRDRSKRAHWTNNVWLVGEKAKDTVFHFCDICDLPIVIYGRLLPCKHVLCYTCAMNLMKKCNRCQKSIQTVERCLVGGIFMCFESDGCRRTYLSHRDLQAHIDHRHRTGSTVITSVANNSSSNNVNSTMITKNDIVAHSEIITPLPNQVNFTEEASLLSGVVKTITTNANQVTTPLSIDKTTTGAPPPMSLLGPSPRLVMNTMIPPTCGTTQPNIYINNQKNSGLLPLPPAQTSSSTIFSNRLPMGIPRPLRLNNLNSSCSTTTNNNNNSNNTVTNNFPQLQQFTNCPPPTLPPPPSIGAPNIRAPPPGPLQQAPPPSAFLANSLSIPSSSSTQHNQNFSGASAVAALAAVVSAAMSAAAAVQSKSAGMTVVGGTNNLSGATIQQSLTSNQMQPPNPLNASSLITNALRATNPNWNPLATGVSNVLNNSNNNNNNANNSNNNQNNFNSRCLPFQ</sequence>
<feature type="compositionally biased region" description="Low complexity" evidence="5">
    <location>
        <begin position="3697"/>
        <end position="3718"/>
    </location>
</feature>
<dbReference type="GO" id="GO:0008270">
    <property type="term" value="F:zinc ion binding"/>
    <property type="evidence" value="ECO:0007669"/>
    <property type="project" value="UniProtKB-KW"/>
</dbReference>
<dbReference type="PROSITE" id="PS50089">
    <property type="entry name" value="ZF_RING_2"/>
    <property type="match status" value="1"/>
</dbReference>
<dbReference type="InterPro" id="IPR040380">
    <property type="entry name" value="HAKAI-like_RING-HC"/>
</dbReference>
<feature type="domain" description="RING-type" evidence="6">
    <location>
        <begin position="3470"/>
        <end position="3506"/>
    </location>
</feature>
<feature type="compositionally biased region" description="Pro residues" evidence="5">
    <location>
        <begin position="3728"/>
        <end position="3753"/>
    </location>
</feature>
<name>A0A095BVD5_SCHHA</name>
<feature type="region of interest" description="Disordered" evidence="5">
    <location>
        <begin position="3295"/>
        <end position="3444"/>
    </location>
</feature>
<proteinExistence type="predicted"/>
<organism evidence="7">
    <name type="scientific">Schistosoma haematobium</name>
    <name type="common">Blood fluke</name>
    <dbReference type="NCBI Taxonomy" id="6185"/>
    <lineage>
        <taxon>Eukaryota</taxon>
        <taxon>Metazoa</taxon>
        <taxon>Spiralia</taxon>
        <taxon>Lophotrochozoa</taxon>
        <taxon>Platyhelminthes</taxon>
        <taxon>Trematoda</taxon>
        <taxon>Digenea</taxon>
        <taxon>Strigeidida</taxon>
        <taxon>Schistosomatoidea</taxon>
        <taxon>Schistosomatidae</taxon>
        <taxon>Schistosoma</taxon>
    </lineage>
</organism>
<gene>
    <name evidence="7" type="ORF">MS3_01055</name>
</gene>
<feature type="compositionally biased region" description="Low complexity" evidence="5">
    <location>
        <begin position="3301"/>
        <end position="3311"/>
    </location>
</feature>
<dbReference type="PANTHER" id="PTHR32387">
    <property type="entry name" value="WU:FJ29H11"/>
    <property type="match status" value="1"/>
</dbReference>
<dbReference type="InterPro" id="IPR013083">
    <property type="entry name" value="Znf_RING/FYVE/PHD"/>
</dbReference>
<reference evidence="7" key="1">
    <citation type="journal article" date="2012" name="Nat. Genet.">
        <title>Whole-genome sequence of Schistosoma haematobium.</title>
        <authorList>
            <person name="Young N.D."/>
            <person name="Jex A.R."/>
            <person name="Li B."/>
            <person name="Liu S."/>
            <person name="Yang L."/>
            <person name="Xiong Z."/>
            <person name="Li Y."/>
            <person name="Cantacessi C."/>
            <person name="Hall R.S."/>
            <person name="Xu X."/>
            <person name="Chen F."/>
            <person name="Wu X."/>
            <person name="Zerlotini A."/>
            <person name="Oliveira G."/>
            <person name="Hofmann A."/>
            <person name="Zhang G."/>
            <person name="Fang X."/>
            <person name="Kang Y."/>
            <person name="Campbell B.E."/>
            <person name="Loukas A."/>
            <person name="Ranganathan S."/>
            <person name="Rollinson D."/>
            <person name="Rinaldi G."/>
            <person name="Brindley P.J."/>
            <person name="Yang H."/>
            <person name="Wang J."/>
            <person name="Wang J."/>
            <person name="Gasser R.B."/>
        </authorList>
    </citation>
    <scope>NUCLEOTIDE SEQUENCE [LARGE SCALE GENOMIC DNA]</scope>
</reference>
<evidence type="ECO:0000256" key="2">
    <source>
        <dbReference type="ARBA" id="ARBA00022771"/>
    </source>
</evidence>
<evidence type="ECO:0000256" key="4">
    <source>
        <dbReference type="PROSITE-ProRule" id="PRU00175"/>
    </source>
</evidence>
<feature type="region of interest" description="Disordered" evidence="5">
    <location>
        <begin position="3697"/>
        <end position="3753"/>
    </location>
</feature>
<dbReference type="InterPro" id="IPR041042">
    <property type="entry name" value="Znf_Hakai"/>
</dbReference>
<dbReference type="Gene3D" id="6.10.140.2210">
    <property type="match status" value="1"/>
</dbReference>
<evidence type="ECO:0000256" key="1">
    <source>
        <dbReference type="ARBA" id="ARBA00022723"/>
    </source>
</evidence>
<protein>
    <submittedName>
        <fullName evidence="7">E3 ubiquitin-protein ligase Hakai</fullName>
    </submittedName>
</protein>
<keyword evidence="1" id="KW-0479">Metal-binding</keyword>
<evidence type="ECO:0000313" key="7">
    <source>
        <dbReference type="EMBL" id="KGB32923.1"/>
    </source>
</evidence>
<evidence type="ECO:0000256" key="3">
    <source>
        <dbReference type="ARBA" id="ARBA00022833"/>
    </source>
</evidence>
<feature type="compositionally biased region" description="Basic residues" evidence="5">
    <location>
        <begin position="3391"/>
        <end position="3412"/>
    </location>
</feature>
<dbReference type="EMBL" id="KL250522">
    <property type="protein sequence ID" value="KGB32923.1"/>
    <property type="molecule type" value="Genomic_DNA"/>
</dbReference>
<dbReference type="InterPro" id="IPR036890">
    <property type="entry name" value="HATPase_C_sf"/>
</dbReference>
<dbReference type="Gene3D" id="3.30.40.10">
    <property type="entry name" value="Zinc/RING finger domain, C3HC4 (zinc finger)"/>
    <property type="match status" value="1"/>
</dbReference>
<dbReference type="NCBIfam" id="NF047352">
    <property type="entry name" value="P_loop_sacsin"/>
    <property type="match status" value="1"/>
</dbReference>
<dbReference type="Gene3D" id="3.30.565.10">
    <property type="entry name" value="Histidine kinase-like ATPase, C-terminal domain"/>
    <property type="match status" value="1"/>
</dbReference>
<evidence type="ECO:0000259" key="6">
    <source>
        <dbReference type="PROSITE" id="PS50089"/>
    </source>
</evidence>
<dbReference type="InterPro" id="IPR058210">
    <property type="entry name" value="SACS/Nov_dom"/>
</dbReference>
<keyword evidence="3" id="KW-0862">Zinc</keyword>